<organism evidence="2 3">
    <name type="scientific">Candidatus Synechococcus calcipolaris G9</name>
    <dbReference type="NCBI Taxonomy" id="1497997"/>
    <lineage>
        <taxon>Bacteria</taxon>
        <taxon>Bacillati</taxon>
        <taxon>Cyanobacteriota</taxon>
        <taxon>Cyanophyceae</taxon>
        <taxon>Synechococcales</taxon>
        <taxon>Synechococcaceae</taxon>
        <taxon>Synechococcus</taxon>
    </lineage>
</organism>
<evidence type="ECO:0000313" key="3">
    <source>
        <dbReference type="Proteomes" id="UP001154265"/>
    </source>
</evidence>
<protein>
    <submittedName>
        <fullName evidence="2">Uncharacterized protein</fullName>
    </submittedName>
</protein>
<proteinExistence type="predicted"/>
<sequence>MFESCPRCYSKIGPPLKSGRQVCSNCGWSDVVIERSPQTGKPIPGNQPSQSPAKPTNKTGAGNIIALFFRIIRRFSTYIGLIIRQKWTQFTVLFRKKKSDPNQKQGRSSNLWSDLSQKLSRLEETIPTAETLDRTVWMTAEIAFNYLGGDVNNPESEITSTQGDRAIKFSQFKRLIDPADYTQFGLECHVERRRQNKPWLRLLPSK</sequence>
<accession>A0ABT6EZQ8</accession>
<reference evidence="2" key="1">
    <citation type="journal article" date="2022" name="Genome Biol. Evol.">
        <title>A New Gene Family Diagnostic for Intracellular Biomineralization of Amorphous Ca Carbonates by Cyanobacteria.</title>
        <authorList>
            <person name="Benzerara K."/>
            <person name="Duprat E."/>
            <person name="Bitard-Feildel T."/>
            <person name="Caumes G."/>
            <person name="Cassier-Chauvat C."/>
            <person name="Chauvat F."/>
            <person name="Dezi M."/>
            <person name="Diop S.I."/>
            <person name="Gaschignard G."/>
            <person name="Gorgen S."/>
            <person name="Gugger M."/>
            <person name="Lopez-Garcia P."/>
            <person name="Millet M."/>
            <person name="Skouri-Panet F."/>
            <person name="Moreira D."/>
            <person name="Callebaut I."/>
        </authorList>
    </citation>
    <scope>NUCLEOTIDE SEQUENCE</scope>
    <source>
        <strain evidence="2">G9</strain>
    </source>
</reference>
<dbReference type="RefSeq" id="WP_277866937.1">
    <property type="nucleotide sequence ID" value="NZ_JAKKUT010000002.1"/>
</dbReference>
<keyword evidence="3" id="KW-1185">Reference proteome</keyword>
<comment type="caution">
    <text evidence="2">The sequence shown here is derived from an EMBL/GenBank/DDBJ whole genome shotgun (WGS) entry which is preliminary data.</text>
</comment>
<dbReference type="Proteomes" id="UP001154265">
    <property type="component" value="Unassembled WGS sequence"/>
</dbReference>
<reference evidence="2" key="2">
    <citation type="submission" date="2022-01" db="EMBL/GenBank/DDBJ databases">
        <authorList>
            <person name="Zivanovic Y."/>
            <person name="Moreira D."/>
            <person name="Lopez-Garcia P."/>
        </authorList>
    </citation>
    <scope>NUCLEOTIDE SEQUENCE</scope>
    <source>
        <strain evidence="2">G9</strain>
    </source>
</reference>
<feature type="region of interest" description="Disordered" evidence="1">
    <location>
        <begin position="37"/>
        <end position="57"/>
    </location>
</feature>
<evidence type="ECO:0000256" key="1">
    <source>
        <dbReference type="SAM" id="MobiDB-lite"/>
    </source>
</evidence>
<gene>
    <name evidence="2" type="ORF">L3556_08980</name>
</gene>
<dbReference type="EMBL" id="JAKKUT010000002">
    <property type="protein sequence ID" value="MDG2991057.1"/>
    <property type="molecule type" value="Genomic_DNA"/>
</dbReference>
<feature type="compositionally biased region" description="Polar residues" evidence="1">
    <location>
        <begin position="46"/>
        <end position="57"/>
    </location>
</feature>
<name>A0ABT6EZQ8_9SYNE</name>
<evidence type="ECO:0000313" key="2">
    <source>
        <dbReference type="EMBL" id="MDG2991057.1"/>
    </source>
</evidence>